<accession>A0A132C1Q1</accession>
<dbReference type="PANTHER" id="PTHR43124">
    <property type="entry name" value="PURINE EFFLUX PUMP PBUE"/>
    <property type="match status" value="1"/>
</dbReference>
<comment type="subcellular location">
    <subcellularLocation>
        <location evidence="1">Cell membrane</location>
        <topology evidence="1">Multi-pass membrane protein</topology>
    </subcellularLocation>
</comment>
<dbReference type="InterPro" id="IPR036259">
    <property type="entry name" value="MFS_trans_sf"/>
</dbReference>
<feature type="transmembrane region" description="Helical" evidence="6">
    <location>
        <begin position="152"/>
        <end position="174"/>
    </location>
</feature>
<dbReference type="InterPro" id="IPR050189">
    <property type="entry name" value="MFS_Efflux_Transporters"/>
</dbReference>
<comment type="caution">
    <text evidence="8">The sequence shown here is derived from an EMBL/GenBank/DDBJ whole genome shotgun (WGS) entry which is preliminary data.</text>
</comment>
<dbReference type="Gene3D" id="1.20.1250.20">
    <property type="entry name" value="MFS general substrate transporter like domains"/>
    <property type="match status" value="1"/>
</dbReference>
<evidence type="ECO:0000313" key="9">
    <source>
        <dbReference type="Proteomes" id="UP000068382"/>
    </source>
</evidence>
<keyword evidence="4 6" id="KW-1133">Transmembrane helix</keyword>
<dbReference type="InterPro" id="IPR011701">
    <property type="entry name" value="MFS"/>
</dbReference>
<feature type="transmembrane region" description="Helical" evidence="6">
    <location>
        <begin position="31"/>
        <end position="56"/>
    </location>
</feature>
<dbReference type="PANTHER" id="PTHR43124:SF10">
    <property type="entry name" value="PURINE EFFLUX PUMP PBUE"/>
    <property type="match status" value="1"/>
</dbReference>
<name>A0A132C1Q1_9RHOB</name>
<dbReference type="Pfam" id="PF07690">
    <property type="entry name" value="MFS_1"/>
    <property type="match status" value="1"/>
</dbReference>
<feature type="transmembrane region" description="Helical" evidence="6">
    <location>
        <begin position="325"/>
        <end position="351"/>
    </location>
</feature>
<evidence type="ECO:0000256" key="3">
    <source>
        <dbReference type="ARBA" id="ARBA00022692"/>
    </source>
</evidence>
<keyword evidence="2" id="KW-1003">Cell membrane</keyword>
<evidence type="ECO:0000256" key="2">
    <source>
        <dbReference type="ARBA" id="ARBA00022475"/>
    </source>
</evidence>
<keyword evidence="3 6" id="KW-0812">Transmembrane</keyword>
<evidence type="ECO:0000256" key="4">
    <source>
        <dbReference type="ARBA" id="ARBA00022989"/>
    </source>
</evidence>
<sequence length="387" mass="39416">MMLFALMLCPFCFTMGAFVFSGLLDPMARDLGVSVSTVATLQSAFAIVCALCGPLLAKFTSSLNRKHLLLSTLLVLTVSNLASAFALDYRTLFWLRALSGGLGALAFPLAVTLATQANTPELRARAVAAVYAGVPFSLMFGVPAGSLVGAEFGWAASFALTAAVCAFALGFVWVKVPGLGEVAQVSASTSPASISGEAKVYLLITFLTFTSMFCLVGLIGPTITTLTGFDGRGIAAMQLLAGVSGLIGLRFGARLESGRSPYSLTLLFGVMVASLGILVGPLYSGLAGSAGLGLMALSILLGPLAQFAIAAIVQTRLAVSAGSAATLVLSINSSMIYLGQGLGIAVGAYALDIAGRGAPPLSGTLLAALGIAVAVVLERSRVQNQQS</sequence>
<feature type="transmembrane region" description="Helical" evidence="6">
    <location>
        <begin position="357"/>
        <end position="377"/>
    </location>
</feature>
<feature type="transmembrane region" description="Helical" evidence="6">
    <location>
        <begin position="68"/>
        <end position="87"/>
    </location>
</feature>
<reference evidence="8 9" key="1">
    <citation type="submission" date="2015-12" db="EMBL/GenBank/DDBJ databases">
        <title>Genome sequence of the marine Rhodobacteraceae strain O3.65, Candidatus Tritonibacter horizontis.</title>
        <authorList>
            <person name="Poehlein A."/>
            <person name="Giebel H.A."/>
            <person name="Voget S."/>
            <person name="Brinkhoff T."/>
        </authorList>
    </citation>
    <scope>NUCLEOTIDE SEQUENCE [LARGE SCALE GENOMIC DNA]</scope>
    <source>
        <strain evidence="8 9">O3.65</strain>
    </source>
</reference>
<dbReference type="AlphaFoldDB" id="A0A132C1Q1"/>
<keyword evidence="9" id="KW-1185">Reference proteome</keyword>
<protein>
    <submittedName>
        <fullName evidence="8">Purine efflux pump PbuE</fullName>
    </submittedName>
</protein>
<evidence type="ECO:0000256" key="5">
    <source>
        <dbReference type="ARBA" id="ARBA00023136"/>
    </source>
</evidence>
<feature type="transmembrane region" description="Helical" evidence="6">
    <location>
        <begin position="200"/>
        <end position="221"/>
    </location>
</feature>
<feature type="domain" description="Major facilitator superfamily (MFS) profile" evidence="7">
    <location>
        <begin position="2"/>
        <end position="381"/>
    </location>
</feature>
<keyword evidence="5 6" id="KW-0472">Membrane</keyword>
<organism evidence="8 9">
    <name type="scientific">Tritonibacter horizontis</name>
    <dbReference type="NCBI Taxonomy" id="1768241"/>
    <lineage>
        <taxon>Bacteria</taxon>
        <taxon>Pseudomonadati</taxon>
        <taxon>Pseudomonadota</taxon>
        <taxon>Alphaproteobacteria</taxon>
        <taxon>Rhodobacterales</taxon>
        <taxon>Paracoccaceae</taxon>
        <taxon>Tritonibacter</taxon>
    </lineage>
</organism>
<dbReference type="InterPro" id="IPR020846">
    <property type="entry name" value="MFS_dom"/>
</dbReference>
<feature type="transmembrane region" description="Helical" evidence="6">
    <location>
        <begin position="233"/>
        <end position="252"/>
    </location>
</feature>
<feature type="transmembrane region" description="Helical" evidence="6">
    <location>
        <begin position="290"/>
        <end position="313"/>
    </location>
</feature>
<dbReference type="PROSITE" id="PS50850">
    <property type="entry name" value="MFS"/>
    <property type="match status" value="1"/>
</dbReference>
<dbReference type="EMBL" id="LPUY01000025">
    <property type="protein sequence ID" value="KUP94182.1"/>
    <property type="molecule type" value="Genomic_DNA"/>
</dbReference>
<feature type="transmembrane region" description="Helical" evidence="6">
    <location>
        <begin position="264"/>
        <end position="284"/>
    </location>
</feature>
<evidence type="ECO:0000256" key="1">
    <source>
        <dbReference type="ARBA" id="ARBA00004651"/>
    </source>
</evidence>
<dbReference type="Proteomes" id="UP000068382">
    <property type="component" value="Unassembled WGS sequence"/>
</dbReference>
<dbReference type="OrthoDB" id="9788453at2"/>
<dbReference type="SUPFAM" id="SSF103473">
    <property type="entry name" value="MFS general substrate transporter"/>
    <property type="match status" value="1"/>
</dbReference>
<dbReference type="GO" id="GO:0005886">
    <property type="term" value="C:plasma membrane"/>
    <property type="evidence" value="ECO:0007669"/>
    <property type="project" value="UniProtKB-SubCell"/>
</dbReference>
<evidence type="ECO:0000259" key="7">
    <source>
        <dbReference type="PROSITE" id="PS50850"/>
    </source>
</evidence>
<gene>
    <name evidence="8" type="primary">pbuE</name>
    <name evidence="8" type="ORF">TRIHO_09180</name>
</gene>
<feature type="transmembrane region" description="Helical" evidence="6">
    <location>
        <begin position="93"/>
        <end position="114"/>
    </location>
</feature>
<dbReference type="RefSeq" id="WP_068240805.1">
    <property type="nucleotide sequence ID" value="NZ_LPUY01000025.1"/>
</dbReference>
<proteinExistence type="predicted"/>
<evidence type="ECO:0000313" key="8">
    <source>
        <dbReference type="EMBL" id="KUP94182.1"/>
    </source>
</evidence>
<feature type="transmembrane region" description="Helical" evidence="6">
    <location>
        <begin position="126"/>
        <end position="146"/>
    </location>
</feature>
<dbReference type="GO" id="GO:0022857">
    <property type="term" value="F:transmembrane transporter activity"/>
    <property type="evidence" value="ECO:0007669"/>
    <property type="project" value="InterPro"/>
</dbReference>
<evidence type="ECO:0000256" key="6">
    <source>
        <dbReference type="SAM" id="Phobius"/>
    </source>
</evidence>